<accession>A0A379B7U5</accession>
<reference evidence="8 9" key="1">
    <citation type="submission" date="2018-06" db="EMBL/GenBank/DDBJ databases">
        <authorList>
            <consortium name="Pathogen Informatics"/>
            <person name="Doyle S."/>
        </authorList>
    </citation>
    <scope>NUCLEOTIDE SEQUENCE [LARGE SCALE GENOMIC DNA]</scope>
    <source>
        <strain evidence="8 9">NCTC10699</strain>
    </source>
</reference>
<keyword evidence="2" id="KW-0812">Transmembrane</keyword>
<gene>
    <name evidence="8" type="primary">shlB</name>
    <name evidence="8" type="ORF">NCTC10699_02358</name>
</gene>
<dbReference type="PANTHER" id="PTHR34597">
    <property type="entry name" value="SLR1661 PROTEIN"/>
    <property type="match status" value="1"/>
</dbReference>
<evidence type="ECO:0000259" key="6">
    <source>
        <dbReference type="Pfam" id="PF08479"/>
    </source>
</evidence>
<dbReference type="InterPro" id="IPR013686">
    <property type="entry name" value="Polypept-transport_assoc_ShlB"/>
</dbReference>
<dbReference type="GO" id="GO:0098046">
    <property type="term" value="C:type V protein secretion system complex"/>
    <property type="evidence" value="ECO:0007669"/>
    <property type="project" value="TreeGrafter"/>
</dbReference>
<feature type="chain" id="PRO_5016715343" evidence="4">
    <location>
        <begin position="21"/>
        <end position="540"/>
    </location>
</feature>
<dbReference type="AlphaFoldDB" id="A0A379B7U5"/>
<dbReference type="Proteomes" id="UP000254280">
    <property type="component" value="Unassembled WGS sequence"/>
</dbReference>
<keyword evidence="1" id="KW-1134">Transmembrane beta strand</keyword>
<evidence type="ECO:0000313" key="9">
    <source>
        <dbReference type="Proteomes" id="UP000254280"/>
    </source>
</evidence>
<dbReference type="GO" id="GO:0008320">
    <property type="term" value="F:protein transmembrane transporter activity"/>
    <property type="evidence" value="ECO:0007669"/>
    <property type="project" value="TreeGrafter"/>
</dbReference>
<keyword evidence="9" id="KW-1185">Reference proteome</keyword>
<name>A0A379B7U5_9PAST</name>
<keyword evidence="3" id="KW-0998">Cell outer membrane</keyword>
<proteinExistence type="predicted"/>
<dbReference type="EMBL" id="UGSS01000002">
    <property type="protein sequence ID" value="SUB34677.1"/>
    <property type="molecule type" value="Genomic_DNA"/>
</dbReference>
<evidence type="ECO:0000256" key="4">
    <source>
        <dbReference type="SAM" id="SignalP"/>
    </source>
</evidence>
<dbReference type="Pfam" id="PF08479">
    <property type="entry name" value="POTRA_2"/>
    <property type="match status" value="1"/>
</dbReference>
<keyword evidence="1" id="KW-0472">Membrane</keyword>
<sequence>MIKSSIVAFCLSAVCLSSWANNTLLDNQQQLQQFQRQQQNRWLELHQFQAPPSENTPIEENLSDICLPYQRLQIVGATLIDPTPLLPLPYECLNENRLNQLSRDLTQAYLEAGYVYNPFQFEDDGSGVLTLRVTEGKVTKLIGDSAKVNLSMLFPGILGTPLNIKVLDQGLDQANRLSSNDVSVDVLPAKNGEIALMFVNTPSSAISGALTLDNYANAYYHRWKSRIDLSIDSPFGLSDNLYLGVSHTLKSFKTFNRSAILYYSLPYGRWTFSSFGTFSQFRQQFPLIYHTAEQKGKTWQAGIRADYMFHRGSNHISTISAQIERLNSQNYFNDSELVLQSPKLSIAQLSFNHLQLFSQGSLIFNLDYRYGLSRLNTGENQAPHQPEGYFRKWNADLQFAYLHWLGSAGIRQSHRLLAQYSQDSLPAIEQMELLGRYAVRGFQDLSLSAEKSVLLQNTLSWITQLGTLHIEPYIGVDFGIQKNATENTSSRRAFSYLAGLKIAQPRWKMDLQWAKGKMQAYKGYPWETEYNVNFTFSLLW</sequence>
<feature type="domain" description="Haemolysin activator HlyB C-terminal" evidence="5">
    <location>
        <begin position="192"/>
        <end position="501"/>
    </location>
</feature>
<dbReference type="InterPro" id="IPR035251">
    <property type="entry name" value="ShlB_POTRA"/>
</dbReference>
<dbReference type="PIRSF" id="PIRSF029745">
    <property type="entry name" value="FhaC"/>
    <property type="match status" value="1"/>
</dbReference>
<dbReference type="InterPro" id="IPR005565">
    <property type="entry name" value="Hemolysn_activator_HlyB_C"/>
</dbReference>
<feature type="domain" description="ShlB POTRA" evidence="7">
    <location>
        <begin position="146"/>
        <end position="188"/>
    </location>
</feature>
<dbReference type="InterPro" id="IPR027282">
    <property type="entry name" value="TPS"/>
</dbReference>
<dbReference type="GO" id="GO:0046819">
    <property type="term" value="P:protein secretion by the type V secretion system"/>
    <property type="evidence" value="ECO:0007669"/>
    <property type="project" value="TreeGrafter"/>
</dbReference>
<dbReference type="Pfam" id="PF03865">
    <property type="entry name" value="ShlB"/>
    <property type="match status" value="1"/>
</dbReference>
<dbReference type="PANTHER" id="PTHR34597:SF3">
    <property type="entry name" value="OUTER MEMBRANE TRANSPORTER CDIB"/>
    <property type="match status" value="1"/>
</dbReference>
<feature type="domain" description="Polypeptide-transport-associated ShlB-type" evidence="6">
    <location>
        <begin position="68"/>
        <end position="136"/>
    </location>
</feature>
<evidence type="ECO:0000259" key="5">
    <source>
        <dbReference type="Pfam" id="PF03865"/>
    </source>
</evidence>
<dbReference type="Pfam" id="PF17287">
    <property type="entry name" value="POTRA_3"/>
    <property type="match status" value="1"/>
</dbReference>
<keyword evidence="4" id="KW-0732">Signal</keyword>
<organism evidence="8 9">
    <name type="scientific">[Pasteurella] mairii</name>
    <dbReference type="NCBI Taxonomy" id="757"/>
    <lineage>
        <taxon>Bacteria</taxon>
        <taxon>Pseudomonadati</taxon>
        <taxon>Pseudomonadota</taxon>
        <taxon>Gammaproteobacteria</taxon>
        <taxon>Pasteurellales</taxon>
        <taxon>Pasteurellaceae</taxon>
    </lineage>
</organism>
<dbReference type="Gene3D" id="2.40.160.50">
    <property type="entry name" value="membrane protein fhac: a member of the omp85/tpsb transporter family"/>
    <property type="match status" value="1"/>
</dbReference>
<evidence type="ECO:0000313" key="8">
    <source>
        <dbReference type="EMBL" id="SUB34677.1"/>
    </source>
</evidence>
<evidence type="ECO:0000256" key="1">
    <source>
        <dbReference type="ARBA" id="ARBA00022452"/>
    </source>
</evidence>
<evidence type="ECO:0000259" key="7">
    <source>
        <dbReference type="Pfam" id="PF17287"/>
    </source>
</evidence>
<evidence type="ECO:0000256" key="3">
    <source>
        <dbReference type="ARBA" id="ARBA00023237"/>
    </source>
</evidence>
<evidence type="ECO:0000256" key="2">
    <source>
        <dbReference type="ARBA" id="ARBA00022692"/>
    </source>
</evidence>
<dbReference type="InterPro" id="IPR051544">
    <property type="entry name" value="TPS_OM_transporter"/>
</dbReference>
<dbReference type="OrthoDB" id="290122at2"/>
<dbReference type="Gene3D" id="3.10.20.310">
    <property type="entry name" value="membrane protein fhac"/>
    <property type="match status" value="1"/>
</dbReference>
<feature type="signal peptide" evidence="4">
    <location>
        <begin position="1"/>
        <end position="20"/>
    </location>
</feature>
<protein>
    <submittedName>
        <fullName evidence="8">ShlB family hemolysin secretion/activation protein</fullName>
    </submittedName>
</protein>